<reference evidence="3" key="1">
    <citation type="submission" date="2020-07" db="EMBL/GenBank/DDBJ databases">
        <title>Huge and variable diversity of episymbiotic CPR bacteria and DPANN archaea in groundwater ecosystems.</title>
        <authorList>
            <person name="He C.Y."/>
            <person name="Keren R."/>
            <person name="Whittaker M."/>
            <person name="Farag I.F."/>
            <person name="Doudna J."/>
            <person name="Cate J.H.D."/>
            <person name="Banfield J.F."/>
        </authorList>
    </citation>
    <scope>NUCLEOTIDE SEQUENCE</scope>
    <source>
        <strain evidence="3">NC_groundwater_1520_Pr4_B-0.1um_53_5</strain>
    </source>
</reference>
<dbReference type="InterPro" id="IPR041698">
    <property type="entry name" value="Methyltransf_25"/>
</dbReference>
<gene>
    <name evidence="3" type="ORF">HY768_08595</name>
</gene>
<dbReference type="InterPro" id="IPR029063">
    <property type="entry name" value="SAM-dependent_MTases_sf"/>
</dbReference>
<organism evidence="3 4">
    <name type="scientific">candidate division TA06 bacterium</name>
    <dbReference type="NCBI Taxonomy" id="2250710"/>
    <lineage>
        <taxon>Bacteria</taxon>
        <taxon>Bacteria division TA06</taxon>
    </lineage>
</organism>
<dbReference type="PANTHER" id="PTHR43861">
    <property type="entry name" value="TRANS-ACONITATE 2-METHYLTRANSFERASE-RELATED"/>
    <property type="match status" value="1"/>
</dbReference>
<evidence type="ECO:0000256" key="1">
    <source>
        <dbReference type="ARBA" id="ARBA00022679"/>
    </source>
</evidence>
<dbReference type="EMBL" id="JACQXR010000113">
    <property type="protein sequence ID" value="MBI4727260.1"/>
    <property type="molecule type" value="Genomic_DNA"/>
</dbReference>
<dbReference type="Pfam" id="PF13649">
    <property type="entry name" value="Methyltransf_25"/>
    <property type="match status" value="1"/>
</dbReference>
<dbReference type="Proteomes" id="UP000736328">
    <property type="component" value="Unassembled WGS sequence"/>
</dbReference>
<keyword evidence="1" id="KW-0808">Transferase</keyword>
<dbReference type="CDD" id="cd02440">
    <property type="entry name" value="AdoMet_MTases"/>
    <property type="match status" value="1"/>
</dbReference>
<keyword evidence="3" id="KW-0489">Methyltransferase</keyword>
<evidence type="ECO:0000313" key="3">
    <source>
        <dbReference type="EMBL" id="MBI4727260.1"/>
    </source>
</evidence>
<dbReference type="GO" id="GO:0032259">
    <property type="term" value="P:methylation"/>
    <property type="evidence" value="ECO:0007669"/>
    <property type="project" value="UniProtKB-KW"/>
</dbReference>
<feature type="domain" description="Methyltransferase" evidence="2">
    <location>
        <begin position="44"/>
        <end position="138"/>
    </location>
</feature>
<dbReference type="Gene3D" id="3.40.50.150">
    <property type="entry name" value="Vaccinia Virus protein VP39"/>
    <property type="match status" value="1"/>
</dbReference>
<comment type="caution">
    <text evidence="3">The sequence shown here is derived from an EMBL/GenBank/DDBJ whole genome shotgun (WGS) entry which is preliminary data.</text>
</comment>
<evidence type="ECO:0000313" key="4">
    <source>
        <dbReference type="Proteomes" id="UP000736328"/>
    </source>
</evidence>
<accession>A0A933IB97</accession>
<evidence type="ECO:0000259" key="2">
    <source>
        <dbReference type="Pfam" id="PF13649"/>
    </source>
</evidence>
<dbReference type="AlphaFoldDB" id="A0A933IB97"/>
<dbReference type="SUPFAM" id="SSF53335">
    <property type="entry name" value="S-adenosyl-L-methionine-dependent methyltransferases"/>
    <property type="match status" value="1"/>
</dbReference>
<name>A0A933IB97_UNCT6</name>
<sequence length="210" mass="23711">MNKLDIVTFWDKCFARTPADKEYLGMVKFTSTIARLREYKASKVLDVGCGYGNWAIALAKAGFEVTAVDISSEVIRIVDDRAKQEGVNITTIICPAQNIKLPKAPYDAVICNSVLDHMRLSDATRTIQHIKNALKPGGIAFISFDGFEQADPGSYSVLKDGTRLYRKGRFSGMLWRYFTNNEIIDFCKDTKIVDFFVKSNGKRNVWFVKK</sequence>
<proteinExistence type="predicted"/>
<dbReference type="GO" id="GO:0008168">
    <property type="term" value="F:methyltransferase activity"/>
    <property type="evidence" value="ECO:0007669"/>
    <property type="project" value="UniProtKB-KW"/>
</dbReference>
<protein>
    <submittedName>
        <fullName evidence="3">Class I SAM-dependent methyltransferase</fullName>
    </submittedName>
</protein>